<keyword evidence="2" id="KW-0472">Membrane</keyword>
<feature type="compositionally biased region" description="Basic and acidic residues" evidence="1">
    <location>
        <begin position="188"/>
        <end position="198"/>
    </location>
</feature>
<evidence type="ECO:0000256" key="1">
    <source>
        <dbReference type="SAM" id="MobiDB-lite"/>
    </source>
</evidence>
<reference evidence="3 4" key="1">
    <citation type="submission" date="2019-06" db="EMBL/GenBank/DDBJ databases">
        <title>Sequencing the genomes of 1000 actinobacteria strains.</title>
        <authorList>
            <person name="Klenk H.-P."/>
        </authorList>
    </citation>
    <scope>NUCLEOTIDE SEQUENCE [LARGE SCALE GENOMIC DNA]</scope>
    <source>
        <strain evidence="3 4">DSM 20169</strain>
    </source>
</reference>
<sequence>MTIDPLDALLDDAALAPRRLAQSDTRAMILAARGEARSPRRARRNVLLSGALALVLVGGAGIATASGDWLWGQGLENPDRVYTYTSPTWGECELRFSALDTHDPILNAQVNRVVDDWFAATNVEAAAAPLIPEYLATIEASTADDPAAQQDPRRADLAAWTAHEQAVGQLVHEELAARGFTSEVLEGTDSHSQVHCDAEDWGGE</sequence>
<dbReference type="Proteomes" id="UP000317209">
    <property type="component" value="Unassembled WGS sequence"/>
</dbReference>
<evidence type="ECO:0000313" key="4">
    <source>
        <dbReference type="Proteomes" id="UP000317209"/>
    </source>
</evidence>
<dbReference type="AlphaFoldDB" id="A0A543BNA1"/>
<evidence type="ECO:0000313" key="3">
    <source>
        <dbReference type="EMBL" id="TQL86311.1"/>
    </source>
</evidence>
<name>A0A543BNA1_9MICO</name>
<proteinExistence type="predicted"/>
<feature type="region of interest" description="Disordered" evidence="1">
    <location>
        <begin position="183"/>
        <end position="204"/>
    </location>
</feature>
<keyword evidence="2" id="KW-0812">Transmembrane</keyword>
<keyword evidence="2" id="KW-1133">Transmembrane helix</keyword>
<comment type="caution">
    <text evidence="3">The sequence shown here is derived from an EMBL/GenBank/DDBJ whole genome shotgun (WGS) entry which is preliminary data.</text>
</comment>
<feature type="transmembrane region" description="Helical" evidence="2">
    <location>
        <begin position="46"/>
        <end position="71"/>
    </location>
</feature>
<dbReference type="RefSeq" id="WP_141872175.1">
    <property type="nucleotide sequence ID" value="NZ_VFOX01000001.1"/>
</dbReference>
<evidence type="ECO:0000256" key="2">
    <source>
        <dbReference type="SAM" id="Phobius"/>
    </source>
</evidence>
<dbReference type="EMBL" id="VFOX01000001">
    <property type="protein sequence ID" value="TQL86311.1"/>
    <property type="molecule type" value="Genomic_DNA"/>
</dbReference>
<accession>A0A543BNA1</accession>
<protein>
    <submittedName>
        <fullName evidence="3">Uncharacterized protein</fullName>
    </submittedName>
</protein>
<keyword evidence="4" id="KW-1185">Reference proteome</keyword>
<dbReference type="OrthoDB" id="5069078at2"/>
<organism evidence="3 4">
    <name type="scientific">Microbacterium saperdae</name>
    <dbReference type="NCBI Taxonomy" id="69368"/>
    <lineage>
        <taxon>Bacteria</taxon>
        <taxon>Bacillati</taxon>
        <taxon>Actinomycetota</taxon>
        <taxon>Actinomycetes</taxon>
        <taxon>Micrococcales</taxon>
        <taxon>Microbacteriaceae</taxon>
        <taxon>Microbacterium</taxon>
    </lineage>
</organism>
<gene>
    <name evidence="3" type="ORF">FB560_1965</name>
</gene>